<proteinExistence type="predicted"/>
<keyword evidence="1" id="KW-0472">Membrane</keyword>
<comment type="caution">
    <text evidence="2">The sequence shown here is derived from an EMBL/GenBank/DDBJ whole genome shotgun (WGS) entry which is preliminary data.</text>
</comment>
<feature type="transmembrane region" description="Helical" evidence="1">
    <location>
        <begin position="110"/>
        <end position="128"/>
    </location>
</feature>
<gene>
    <name evidence="2" type="ORF">BCF53_101123</name>
</gene>
<dbReference type="EMBL" id="SLZR01000001">
    <property type="protein sequence ID" value="TCS43780.1"/>
    <property type="molecule type" value="Genomic_DNA"/>
</dbReference>
<feature type="transmembrane region" description="Helical" evidence="1">
    <location>
        <begin position="88"/>
        <end position="104"/>
    </location>
</feature>
<evidence type="ECO:0000313" key="2">
    <source>
        <dbReference type="EMBL" id="TCS43780.1"/>
    </source>
</evidence>
<keyword evidence="3" id="KW-1185">Reference proteome</keyword>
<protein>
    <submittedName>
        <fullName evidence="2">Uncharacterized protein DUF4956</fullName>
    </submittedName>
</protein>
<organism evidence="2 3">
    <name type="scientific">Reinekea marinisedimentorum</name>
    <dbReference type="NCBI Taxonomy" id="230495"/>
    <lineage>
        <taxon>Bacteria</taxon>
        <taxon>Pseudomonadati</taxon>
        <taxon>Pseudomonadota</taxon>
        <taxon>Gammaproteobacteria</taxon>
        <taxon>Oceanospirillales</taxon>
        <taxon>Saccharospirillaceae</taxon>
        <taxon>Reinekea</taxon>
    </lineage>
</organism>
<evidence type="ECO:0000256" key="1">
    <source>
        <dbReference type="SAM" id="Phobius"/>
    </source>
</evidence>
<accession>A0A4R3IB18</accession>
<feature type="transmembrane region" description="Helical" evidence="1">
    <location>
        <begin position="60"/>
        <end position="76"/>
    </location>
</feature>
<name>A0A4R3IB18_9GAMM</name>
<dbReference type="Pfam" id="PF16316">
    <property type="entry name" value="DUF4956"/>
    <property type="match status" value="1"/>
</dbReference>
<feature type="transmembrane region" description="Helical" evidence="1">
    <location>
        <begin position="36"/>
        <end position="54"/>
    </location>
</feature>
<dbReference type="RefSeq" id="WP_132698818.1">
    <property type="nucleotide sequence ID" value="NZ_SLZR01000001.1"/>
</dbReference>
<sequence>MPTFDLDFLLRFSITAFFVALISYGSYFRSTRNAPFAASFVLFGIGVFIVIYFLHGVDMSMGFAFGLFAVFTMLRYRTESISIKEMTYLFLVIAISLLTAVAQMGPVQMIALNILLCGTAFVVDSAFVSDRYAKQSIQYEKIENIKPQHTAELFADLRQRTGLNIVQVKIENIDFLRDTALLEVTYRNQGKTQQTPEGSSGSYKAVKV</sequence>
<evidence type="ECO:0000313" key="3">
    <source>
        <dbReference type="Proteomes" id="UP000295793"/>
    </source>
</evidence>
<keyword evidence="1" id="KW-0812">Transmembrane</keyword>
<reference evidence="2 3" key="1">
    <citation type="submission" date="2019-03" db="EMBL/GenBank/DDBJ databases">
        <title>Genomic Encyclopedia of Archaeal and Bacterial Type Strains, Phase II (KMG-II): from individual species to whole genera.</title>
        <authorList>
            <person name="Goeker M."/>
        </authorList>
    </citation>
    <scope>NUCLEOTIDE SEQUENCE [LARGE SCALE GENOMIC DNA]</scope>
    <source>
        <strain evidence="2 3">DSM 15388</strain>
    </source>
</reference>
<dbReference type="Proteomes" id="UP000295793">
    <property type="component" value="Unassembled WGS sequence"/>
</dbReference>
<feature type="transmembrane region" description="Helical" evidence="1">
    <location>
        <begin position="6"/>
        <end position="24"/>
    </location>
</feature>
<keyword evidence="1" id="KW-1133">Transmembrane helix</keyword>
<dbReference type="InterPro" id="IPR032531">
    <property type="entry name" value="DUF4956"/>
</dbReference>
<dbReference type="OrthoDB" id="154078at2"/>
<dbReference type="AlphaFoldDB" id="A0A4R3IB18"/>